<dbReference type="PANTHER" id="PTHR18934">
    <property type="entry name" value="ATP-DEPENDENT RNA HELICASE"/>
    <property type="match status" value="1"/>
</dbReference>
<reference evidence="8 9" key="1">
    <citation type="journal article" date="2018" name="Mol. Plant">
        <title>The genome of Artemisia annua provides insight into the evolution of Asteraceae family and artemisinin biosynthesis.</title>
        <authorList>
            <person name="Shen Q."/>
            <person name="Zhang L."/>
            <person name="Liao Z."/>
            <person name="Wang S."/>
            <person name="Yan T."/>
            <person name="Shi P."/>
            <person name="Liu M."/>
            <person name="Fu X."/>
            <person name="Pan Q."/>
            <person name="Wang Y."/>
            <person name="Lv Z."/>
            <person name="Lu X."/>
            <person name="Zhang F."/>
            <person name="Jiang W."/>
            <person name="Ma Y."/>
            <person name="Chen M."/>
            <person name="Hao X."/>
            <person name="Li L."/>
            <person name="Tang Y."/>
            <person name="Lv G."/>
            <person name="Zhou Y."/>
            <person name="Sun X."/>
            <person name="Brodelius P.E."/>
            <person name="Rose J.K.C."/>
            <person name="Tang K."/>
        </authorList>
    </citation>
    <scope>NUCLEOTIDE SEQUENCE [LARGE SCALE GENOMIC DNA]</scope>
    <source>
        <strain evidence="9">cv. Huhao1</strain>
        <tissue evidence="8">Leaf</tissue>
    </source>
</reference>
<keyword evidence="3" id="KW-0378">Hydrolase</keyword>
<dbReference type="SUPFAM" id="SSF52540">
    <property type="entry name" value="P-loop containing nucleoside triphosphate hydrolases"/>
    <property type="match status" value="1"/>
</dbReference>
<dbReference type="EC" id="3.6.4.13" evidence="1"/>
<sequence length="975" mass="109682">MTVTFLGLNLEVNSSSWHLPGDSDAPERDLRSFPVWGLPGSAMRVLTRFLTLSMGPWSQTHCDVPDWCRAADKTIRVSAPMLSRRSGFSGYCPSRLWFWGGTSHFARLGYLGAKGRTRYGNGEKGDQWMQSEVKERVASELNVELGDFVGYKLRFDECTSSKTRIKFVTEGTLIRELASDRELNQYSAIILDEAHERTIHTNKVSKFFCDCTVINVPGRLFPVETSYSDEQPDCYLKSALDKAIEIHSGAPEGDVLIFLPGKDDIQELIEKLIEKLEMFAKEFDMDAQVLPLYGSLTPRHQASLPSFYTFTASPPNCRRFIVSTNIAETSITVPGIRYVIDSGFMKQKEYNASTGISFLNIVPVSKGQAKQRAGRAGRLRSGRCFRLYTLDFYLDTLPDDAVPEIQRSPITSSVLFLKSLQLDVKNFGFLDAPSSESVDDALRVLFLIDAIDENRTLTTIGKHMAELPLEPPLARFLLEAAESGCLHQAVPLAAMLSVEGSFFHQKSINTASSPLPNGSGWGDHIQFLQIYEQWAQNQYSLDWCEKYNLPVGGMGYACLIHQHLLKAVMKFAKVNFTEQNNLATDYSKIRRCLCVGYASQLAERMLYHNGYMPIGKSDLFRVHPSSVLRPVAGRELPEYVVFHELIFTSQTYMRTVCRVENDWATPVMEKFKNINLEQLRIGCKQSRNFAWSEEQKKAATDRFNLRYKGKSDGYHPWLDPAPLPPVIKGLKVPKSSSSTEKGNIHITKSVSSEMQCNSDRAWSDAEEGDIVSSSFDVVGGYEETSIQKKKEAQVIKRQVHSNGTRMTLPQSKKLSQRISDNAIWEDQQLLKSGVARGTELQTDYDNEEERRVTLLVHDAKPPFLDGRIVFTKQADPIIPLKDPTSDMAKISRKGSNLVREVHEKQSMDKSRQRFWELPGSKLGNILGVEKSAEQFDADTSLVGEHGEVDFKGDAKFAKHMKKELAHVLVGAQKEA</sequence>
<name>A0A2U1PTJ6_ARTAN</name>
<comment type="catalytic activity">
    <reaction evidence="6">
        <text>ATP + H2O = ADP + phosphate + H(+)</text>
        <dbReference type="Rhea" id="RHEA:13065"/>
        <dbReference type="ChEBI" id="CHEBI:15377"/>
        <dbReference type="ChEBI" id="CHEBI:15378"/>
        <dbReference type="ChEBI" id="CHEBI:30616"/>
        <dbReference type="ChEBI" id="CHEBI:43474"/>
        <dbReference type="ChEBI" id="CHEBI:456216"/>
        <dbReference type="EC" id="3.6.4.13"/>
    </reaction>
</comment>
<evidence type="ECO:0000256" key="2">
    <source>
        <dbReference type="ARBA" id="ARBA00022741"/>
    </source>
</evidence>
<dbReference type="GO" id="GO:0016787">
    <property type="term" value="F:hydrolase activity"/>
    <property type="evidence" value="ECO:0007669"/>
    <property type="project" value="UniProtKB-KW"/>
</dbReference>
<organism evidence="8 9">
    <name type="scientific">Artemisia annua</name>
    <name type="common">Sweet wormwood</name>
    <dbReference type="NCBI Taxonomy" id="35608"/>
    <lineage>
        <taxon>Eukaryota</taxon>
        <taxon>Viridiplantae</taxon>
        <taxon>Streptophyta</taxon>
        <taxon>Embryophyta</taxon>
        <taxon>Tracheophyta</taxon>
        <taxon>Spermatophyta</taxon>
        <taxon>Magnoliopsida</taxon>
        <taxon>eudicotyledons</taxon>
        <taxon>Gunneridae</taxon>
        <taxon>Pentapetalae</taxon>
        <taxon>asterids</taxon>
        <taxon>campanulids</taxon>
        <taxon>Asterales</taxon>
        <taxon>Asteraceae</taxon>
        <taxon>Asteroideae</taxon>
        <taxon>Anthemideae</taxon>
        <taxon>Artemisiinae</taxon>
        <taxon>Artemisia</taxon>
    </lineage>
</organism>
<keyword evidence="9" id="KW-1185">Reference proteome</keyword>
<gene>
    <name evidence="8" type="ORF">CTI12_AA113200</name>
</gene>
<dbReference type="Pfam" id="PF00271">
    <property type="entry name" value="Helicase_C"/>
    <property type="match status" value="1"/>
</dbReference>
<dbReference type="Pfam" id="PF07717">
    <property type="entry name" value="OB_NTP_bind"/>
    <property type="match status" value="1"/>
</dbReference>
<dbReference type="GO" id="GO:0003724">
    <property type="term" value="F:RNA helicase activity"/>
    <property type="evidence" value="ECO:0007669"/>
    <property type="project" value="UniProtKB-EC"/>
</dbReference>
<dbReference type="OrthoDB" id="10253254at2759"/>
<dbReference type="SMART" id="SM00847">
    <property type="entry name" value="HA2"/>
    <property type="match status" value="1"/>
</dbReference>
<dbReference type="GO" id="GO:0005524">
    <property type="term" value="F:ATP binding"/>
    <property type="evidence" value="ECO:0007669"/>
    <property type="project" value="UniProtKB-KW"/>
</dbReference>
<evidence type="ECO:0000313" key="9">
    <source>
        <dbReference type="Proteomes" id="UP000245207"/>
    </source>
</evidence>
<dbReference type="PROSITE" id="PS00690">
    <property type="entry name" value="DEAH_ATP_HELICASE"/>
    <property type="match status" value="1"/>
</dbReference>
<keyword evidence="2" id="KW-0547">Nucleotide-binding</keyword>
<evidence type="ECO:0000256" key="6">
    <source>
        <dbReference type="ARBA" id="ARBA00047984"/>
    </source>
</evidence>
<dbReference type="GO" id="GO:0003723">
    <property type="term" value="F:RNA binding"/>
    <property type="evidence" value="ECO:0007669"/>
    <property type="project" value="TreeGrafter"/>
</dbReference>
<dbReference type="InterPro" id="IPR048333">
    <property type="entry name" value="HA2_WH"/>
</dbReference>
<evidence type="ECO:0000256" key="4">
    <source>
        <dbReference type="ARBA" id="ARBA00022806"/>
    </source>
</evidence>
<dbReference type="Gene3D" id="1.20.120.1080">
    <property type="match status" value="1"/>
</dbReference>
<dbReference type="InterPro" id="IPR007502">
    <property type="entry name" value="Helicase-assoc_dom"/>
</dbReference>
<evidence type="ECO:0000259" key="7">
    <source>
        <dbReference type="PROSITE" id="PS51194"/>
    </source>
</evidence>
<evidence type="ECO:0000256" key="1">
    <source>
        <dbReference type="ARBA" id="ARBA00012552"/>
    </source>
</evidence>
<accession>A0A2U1PTJ6</accession>
<keyword evidence="5" id="KW-0067">ATP-binding</keyword>
<dbReference type="CDD" id="cd18791">
    <property type="entry name" value="SF2_C_RHA"/>
    <property type="match status" value="1"/>
</dbReference>
<dbReference type="SMART" id="SM00490">
    <property type="entry name" value="HELICc"/>
    <property type="match status" value="1"/>
</dbReference>
<dbReference type="InterPro" id="IPR002464">
    <property type="entry name" value="DNA/RNA_helicase_DEAH_CS"/>
</dbReference>
<keyword evidence="4 8" id="KW-0347">Helicase</keyword>
<proteinExistence type="predicted"/>
<dbReference type="InterPro" id="IPR027417">
    <property type="entry name" value="P-loop_NTPase"/>
</dbReference>
<evidence type="ECO:0000313" key="8">
    <source>
        <dbReference type="EMBL" id="PWA89091.1"/>
    </source>
</evidence>
<dbReference type="Pfam" id="PF21010">
    <property type="entry name" value="HA2_C"/>
    <property type="match status" value="1"/>
</dbReference>
<protein>
    <recommendedName>
        <fullName evidence="1">RNA helicase</fullName>
        <ecNumber evidence="1">3.6.4.13</ecNumber>
    </recommendedName>
</protein>
<feature type="domain" description="Helicase C-terminal" evidence="7">
    <location>
        <begin position="239"/>
        <end position="421"/>
    </location>
</feature>
<dbReference type="InterPro" id="IPR011709">
    <property type="entry name" value="DEAD-box_helicase_OB_fold"/>
</dbReference>
<dbReference type="Gene3D" id="3.40.50.300">
    <property type="entry name" value="P-loop containing nucleotide triphosphate hydrolases"/>
    <property type="match status" value="2"/>
</dbReference>
<dbReference type="PROSITE" id="PS51194">
    <property type="entry name" value="HELICASE_CTER"/>
    <property type="match status" value="1"/>
</dbReference>
<evidence type="ECO:0000256" key="3">
    <source>
        <dbReference type="ARBA" id="ARBA00022801"/>
    </source>
</evidence>
<dbReference type="EMBL" id="PKPP01000750">
    <property type="protein sequence ID" value="PWA89091.1"/>
    <property type="molecule type" value="Genomic_DNA"/>
</dbReference>
<dbReference type="Proteomes" id="UP000245207">
    <property type="component" value="Unassembled WGS sequence"/>
</dbReference>
<dbReference type="CDD" id="cd17917">
    <property type="entry name" value="DEXHc_RHA-like"/>
    <property type="match status" value="1"/>
</dbReference>
<dbReference type="Pfam" id="PF04408">
    <property type="entry name" value="WHD_HA2"/>
    <property type="match status" value="1"/>
</dbReference>
<dbReference type="STRING" id="35608.A0A2U1PTJ6"/>
<dbReference type="InterPro" id="IPR001650">
    <property type="entry name" value="Helicase_C-like"/>
</dbReference>
<comment type="caution">
    <text evidence="8">The sequence shown here is derived from an EMBL/GenBank/DDBJ whole genome shotgun (WGS) entry which is preliminary data.</text>
</comment>
<dbReference type="PANTHER" id="PTHR18934:SF234">
    <property type="entry name" value="PRE-MRNA-SPLICING FACTOR ATP-DEPENDENT RNA HELICASE DEAH4-RELATED"/>
    <property type="match status" value="1"/>
</dbReference>
<evidence type="ECO:0000256" key="5">
    <source>
        <dbReference type="ARBA" id="ARBA00022840"/>
    </source>
</evidence>
<dbReference type="AlphaFoldDB" id="A0A2U1PTJ6"/>